<comment type="caution">
    <text evidence="11">The sequence shown here is derived from an EMBL/GenBank/DDBJ whole genome shotgun (WGS) entry which is preliminary data.</text>
</comment>
<evidence type="ECO:0000313" key="12">
    <source>
        <dbReference type="Proteomes" id="UP000237347"/>
    </source>
</evidence>
<accession>A0AAW0L6G9</accession>
<evidence type="ECO:0000256" key="7">
    <source>
        <dbReference type="ARBA" id="ARBA00022840"/>
    </source>
</evidence>
<keyword evidence="6 9" id="KW-0418">Kinase</keyword>
<evidence type="ECO:0000256" key="3">
    <source>
        <dbReference type="ARBA" id="ARBA00022634"/>
    </source>
</evidence>
<evidence type="ECO:0000256" key="4">
    <source>
        <dbReference type="ARBA" id="ARBA00022679"/>
    </source>
</evidence>
<feature type="binding site" evidence="8">
    <location>
        <position position="131"/>
    </location>
    <ligand>
        <name>substrate</name>
    </ligand>
</feature>
<keyword evidence="5 9" id="KW-0547">Nucleotide-binding</keyword>
<dbReference type="InterPro" id="IPR027417">
    <property type="entry name" value="P-loop_NTPase"/>
</dbReference>
<dbReference type="InterPro" id="IPR001267">
    <property type="entry name" value="Thymidine_kinase"/>
</dbReference>
<dbReference type="PANTHER" id="PTHR11441">
    <property type="entry name" value="THYMIDINE KINASE"/>
    <property type="match status" value="1"/>
</dbReference>
<evidence type="ECO:0000256" key="5">
    <source>
        <dbReference type="ARBA" id="ARBA00022741"/>
    </source>
</evidence>
<gene>
    <name evidence="11" type="primary">TK1B_2</name>
    <name evidence="11" type="ORF">CFP56_007238</name>
</gene>
<name>A0AAW0L6G9_QUESU</name>
<keyword evidence="12" id="KW-1185">Reference proteome</keyword>
<evidence type="ECO:0000256" key="9">
    <source>
        <dbReference type="RuleBase" id="RU000544"/>
    </source>
</evidence>
<keyword evidence="3 9" id="KW-0237">DNA synthesis</keyword>
<comment type="similarity">
    <text evidence="1 10">Belongs to the thymidine kinase family.</text>
</comment>
<dbReference type="Gene3D" id="3.40.50.300">
    <property type="entry name" value="P-loop containing nucleotide triphosphate hydrolases"/>
    <property type="match status" value="1"/>
</dbReference>
<keyword evidence="7 9" id="KW-0067">ATP-binding</keyword>
<dbReference type="AlphaFoldDB" id="A0AAW0L6G9"/>
<dbReference type="PANTHER" id="PTHR11441:SF0">
    <property type="entry name" value="THYMIDINE KINASE, CYTOSOLIC"/>
    <property type="match status" value="1"/>
</dbReference>
<dbReference type="GO" id="GO:0046104">
    <property type="term" value="P:thymidine metabolic process"/>
    <property type="evidence" value="ECO:0007669"/>
    <property type="project" value="TreeGrafter"/>
</dbReference>
<evidence type="ECO:0000313" key="11">
    <source>
        <dbReference type="EMBL" id="KAK7846910.1"/>
    </source>
</evidence>
<dbReference type="GO" id="GO:0004797">
    <property type="term" value="F:thymidine kinase activity"/>
    <property type="evidence" value="ECO:0007669"/>
    <property type="project" value="UniProtKB-EC"/>
</dbReference>
<dbReference type="Pfam" id="PF00265">
    <property type="entry name" value="TK"/>
    <property type="match status" value="1"/>
</dbReference>
<dbReference type="PIRSF" id="PIRSF035805">
    <property type="entry name" value="TK_cell"/>
    <property type="match status" value="1"/>
</dbReference>
<dbReference type="EMBL" id="PKMF04000148">
    <property type="protein sequence ID" value="KAK7846910.1"/>
    <property type="molecule type" value="Genomic_DNA"/>
</dbReference>
<evidence type="ECO:0000256" key="10">
    <source>
        <dbReference type="RuleBase" id="RU004165"/>
    </source>
</evidence>
<dbReference type="GO" id="GO:0071897">
    <property type="term" value="P:DNA biosynthetic process"/>
    <property type="evidence" value="ECO:0007669"/>
    <property type="project" value="UniProtKB-KW"/>
</dbReference>
<protein>
    <recommendedName>
        <fullName evidence="2 9">Thymidine kinase</fullName>
        <ecNumber evidence="2 9">2.7.1.21</ecNumber>
    </recommendedName>
</protein>
<keyword evidence="4 9" id="KW-0808">Transferase</keyword>
<dbReference type="SUPFAM" id="SSF57716">
    <property type="entry name" value="Glucocorticoid receptor-like (DNA-binding domain)"/>
    <property type="match status" value="1"/>
</dbReference>
<evidence type="ECO:0000256" key="2">
    <source>
        <dbReference type="ARBA" id="ARBA00012118"/>
    </source>
</evidence>
<evidence type="ECO:0000256" key="8">
    <source>
        <dbReference type="PIRSR" id="PIRSR035805-2"/>
    </source>
</evidence>
<dbReference type="SUPFAM" id="SSF52540">
    <property type="entry name" value="P-loop containing nucleoside triphosphate hydrolases"/>
    <property type="match status" value="1"/>
</dbReference>
<evidence type="ECO:0000256" key="1">
    <source>
        <dbReference type="ARBA" id="ARBA00007587"/>
    </source>
</evidence>
<comment type="catalytic activity">
    <reaction evidence="9">
        <text>thymidine + ATP = dTMP + ADP + H(+)</text>
        <dbReference type="Rhea" id="RHEA:19129"/>
        <dbReference type="ChEBI" id="CHEBI:15378"/>
        <dbReference type="ChEBI" id="CHEBI:17748"/>
        <dbReference type="ChEBI" id="CHEBI:30616"/>
        <dbReference type="ChEBI" id="CHEBI:63528"/>
        <dbReference type="ChEBI" id="CHEBI:456216"/>
        <dbReference type="EC" id="2.7.1.21"/>
    </reaction>
</comment>
<dbReference type="FunFam" id="3.30.60.20:FF:000051">
    <property type="entry name" value="Thymidine kinase"/>
    <property type="match status" value="1"/>
</dbReference>
<dbReference type="Gene3D" id="3.30.60.20">
    <property type="match status" value="1"/>
</dbReference>
<dbReference type="Proteomes" id="UP000237347">
    <property type="component" value="Unassembled WGS sequence"/>
</dbReference>
<proteinExistence type="inferred from homology"/>
<dbReference type="GO" id="GO:0005524">
    <property type="term" value="F:ATP binding"/>
    <property type="evidence" value="ECO:0007669"/>
    <property type="project" value="UniProtKB-KW"/>
</dbReference>
<sequence>MENDSFPVNISVAKQGYLRESVAIIKSKKDTRYGLDSIVTHDGVKLPCLALPDLSSLKQKFGLDAYDQILLMMNINIVDRRSFGSMLVIIPLADTVTKLTAHCELCSKRAFFTLRKTKETQTELIGGADVYMRVCRQHYVSGQVVKEAAKTVLESQSVQCVSYA</sequence>
<evidence type="ECO:0000256" key="6">
    <source>
        <dbReference type="ARBA" id="ARBA00022777"/>
    </source>
</evidence>
<reference evidence="11 12" key="1">
    <citation type="journal article" date="2018" name="Sci. Data">
        <title>The draft genome sequence of cork oak.</title>
        <authorList>
            <person name="Ramos A.M."/>
            <person name="Usie A."/>
            <person name="Barbosa P."/>
            <person name="Barros P.M."/>
            <person name="Capote T."/>
            <person name="Chaves I."/>
            <person name="Simoes F."/>
            <person name="Abreu I."/>
            <person name="Carrasquinho I."/>
            <person name="Faro C."/>
            <person name="Guimaraes J.B."/>
            <person name="Mendonca D."/>
            <person name="Nobrega F."/>
            <person name="Rodrigues L."/>
            <person name="Saibo N.J.M."/>
            <person name="Varela M.C."/>
            <person name="Egas C."/>
            <person name="Matos J."/>
            <person name="Miguel C.M."/>
            <person name="Oliveira M.M."/>
            <person name="Ricardo C.P."/>
            <person name="Goncalves S."/>
        </authorList>
    </citation>
    <scope>NUCLEOTIDE SEQUENCE [LARGE SCALE GENOMIC DNA]</scope>
    <source>
        <strain evidence="12">cv. HL8</strain>
    </source>
</reference>
<dbReference type="EC" id="2.7.1.21" evidence="2 9"/>
<organism evidence="11 12">
    <name type="scientific">Quercus suber</name>
    <name type="common">Cork oak</name>
    <dbReference type="NCBI Taxonomy" id="58331"/>
    <lineage>
        <taxon>Eukaryota</taxon>
        <taxon>Viridiplantae</taxon>
        <taxon>Streptophyta</taxon>
        <taxon>Embryophyta</taxon>
        <taxon>Tracheophyta</taxon>
        <taxon>Spermatophyta</taxon>
        <taxon>Magnoliopsida</taxon>
        <taxon>eudicotyledons</taxon>
        <taxon>Gunneridae</taxon>
        <taxon>Pentapetalae</taxon>
        <taxon>rosids</taxon>
        <taxon>fabids</taxon>
        <taxon>Fagales</taxon>
        <taxon>Fagaceae</taxon>
        <taxon>Quercus</taxon>
    </lineage>
</organism>